<evidence type="ECO:0000313" key="12">
    <source>
        <dbReference type="EMBL" id="MEZ6854474.1"/>
    </source>
</evidence>
<comment type="caution">
    <text evidence="13">The sequence shown here is derived from an EMBL/GenBank/DDBJ whole genome shotgun (WGS) entry which is preliminary data.</text>
</comment>
<evidence type="ECO:0000256" key="8">
    <source>
        <dbReference type="ARBA" id="ARBA00022840"/>
    </source>
</evidence>
<reference evidence="12 15" key="2">
    <citation type="submission" date="2024-07" db="EMBL/GenBank/DDBJ databases">
        <title>Active virus-host system and metabolic interactions in a Lokiarchaeon culture.</title>
        <authorList>
            <person name="Ponce Toledo R.I."/>
            <person name="Rodrigues Oliveira T."/>
            <person name="Schleper C."/>
        </authorList>
    </citation>
    <scope>NUCLEOTIDE SEQUENCE [LARGE SCALE GENOMIC DNA]</scope>
    <source>
        <strain evidence="12 15">B35</strain>
    </source>
</reference>
<dbReference type="PANTHER" id="PTHR21087">
    <property type="entry name" value="SHIKIMATE KINASE"/>
    <property type="match status" value="1"/>
</dbReference>
<dbReference type="GO" id="GO:0000287">
    <property type="term" value="F:magnesium ion binding"/>
    <property type="evidence" value="ECO:0007669"/>
    <property type="project" value="UniProtKB-UniRule"/>
</dbReference>
<gene>
    <name evidence="11" type="primary">aroK</name>
    <name evidence="12" type="synonym">aroL</name>
    <name evidence="12" type="ORF">AB2Z07_13225</name>
    <name evidence="13" type="ORF">SAMN05660830_02919</name>
</gene>
<dbReference type="PRINTS" id="PR01100">
    <property type="entry name" value="SHIKIMTKNASE"/>
</dbReference>
<protein>
    <recommendedName>
        <fullName evidence="2 11">Shikimate kinase</fullName>
        <shortName evidence="11">SK</shortName>
        <ecNumber evidence="2 11">2.7.1.71</ecNumber>
    </recommendedName>
</protein>
<feature type="binding site" evidence="11">
    <location>
        <begin position="14"/>
        <end position="19"/>
    </location>
    <ligand>
        <name>ATP</name>
        <dbReference type="ChEBI" id="CHEBI:30616"/>
    </ligand>
</feature>
<keyword evidence="4 11" id="KW-0028">Amino-acid biosynthesis</keyword>
<organism evidence="13 14">
    <name type="scientific">Halodesulfovibrio aestuarii</name>
    <dbReference type="NCBI Taxonomy" id="126333"/>
    <lineage>
        <taxon>Bacteria</taxon>
        <taxon>Pseudomonadati</taxon>
        <taxon>Thermodesulfobacteriota</taxon>
        <taxon>Desulfovibrionia</taxon>
        <taxon>Desulfovibrionales</taxon>
        <taxon>Desulfovibrionaceae</taxon>
        <taxon>Halodesulfovibrio</taxon>
    </lineage>
</organism>
<evidence type="ECO:0000256" key="9">
    <source>
        <dbReference type="ARBA" id="ARBA00023141"/>
    </source>
</evidence>
<dbReference type="InterPro" id="IPR000623">
    <property type="entry name" value="Shikimate_kinase/TSH1"/>
</dbReference>
<keyword evidence="8 11" id="KW-0067">ATP-binding</keyword>
<keyword evidence="6 11" id="KW-0547">Nucleotide-binding</keyword>
<evidence type="ECO:0000256" key="4">
    <source>
        <dbReference type="ARBA" id="ARBA00022605"/>
    </source>
</evidence>
<accession>A0A8G2FC33</accession>
<dbReference type="PROSITE" id="PS01128">
    <property type="entry name" value="SHIKIMATE_KINASE"/>
    <property type="match status" value="1"/>
</dbReference>
<keyword evidence="3 11" id="KW-0963">Cytoplasm</keyword>
<feature type="binding site" evidence="11">
    <location>
        <position position="123"/>
    </location>
    <ligand>
        <name>ATP</name>
        <dbReference type="ChEBI" id="CHEBI:30616"/>
    </ligand>
</feature>
<comment type="subunit">
    <text evidence="11">Monomer.</text>
</comment>
<dbReference type="Proteomes" id="UP000184001">
    <property type="component" value="Unassembled WGS sequence"/>
</dbReference>
<dbReference type="PANTHER" id="PTHR21087:SF21">
    <property type="entry name" value="SHIKIMATE KINASE 2"/>
    <property type="match status" value="1"/>
</dbReference>
<comment type="subcellular location">
    <subcellularLocation>
        <location evidence="11">Cytoplasm</location>
    </subcellularLocation>
</comment>
<evidence type="ECO:0000256" key="6">
    <source>
        <dbReference type="ARBA" id="ARBA00022741"/>
    </source>
</evidence>
<keyword evidence="9 11" id="KW-0057">Aromatic amino acid biosynthesis</keyword>
<keyword evidence="5 11" id="KW-0808">Transferase</keyword>
<dbReference type="Proteomes" id="UP001568358">
    <property type="component" value="Unassembled WGS sequence"/>
</dbReference>
<feature type="binding site" evidence="11">
    <location>
        <position position="60"/>
    </location>
    <ligand>
        <name>substrate</name>
    </ligand>
</feature>
<feature type="binding site" evidence="11">
    <location>
        <position position="82"/>
    </location>
    <ligand>
        <name>substrate</name>
    </ligand>
</feature>
<evidence type="ECO:0000256" key="3">
    <source>
        <dbReference type="ARBA" id="ARBA00022490"/>
    </source>
</evidence>
<keyword evidence="11" id="KW-0460">Magnesium</keyword>
<proteinExistence type="inferred from homology"/>
<sequence length="177" mass="19279">MKCARRIYLTGSRGCGKTSVGNELAKRLSCGFTDTDALLSEMQGRSVTEIVEAEGWDAFRDCESAALIAATENKPQVIATGGGIVLREKNRVVMREHGVVIFIDVPPSELARRLSADPLDAQRPSLTGKSLVDEINEVLAARLHLYVESAHITVDGTRSVEEIVDNIMELLETKPIS</sequence>
<evidence type="ECO:0000256" key="11">
    <source>
        <dbReference type="HAMAP-Rule" id="MF_00109"/>
    </source>
</evidence>
<evidence type="ECO:0000256" key="7">
    <source>
        <dbReference type="ARBA" id="ARBA00022777"/>
    </source>
</evidence>
<dbReference type="InterPro" id="IPR027417">
    <property type="entry name" value="P-loop_NTPase"/>
</dbReference>
<evidence type="ECO:0000313" key="15">
    <source>
        <dbReference type="Proteomes" id="UP001568358"/>
    </source>
</evidence>
<dbReference type="InterPro" id="IPR023000">
    <property type="entry name" value="Shikimate_kinase_CS"/>
</dbReference>
<keyword evidence="15" id="KW-1185">Reference proteome</keyword>
<comment type="catalytic activity">
    <reaction evidence="10 11">
        <text>shikimate + ATP = 3-phosphoshikimate + ADP + H(+)</text>
        <dbReference type="Rhea" id="RHEA:13121"/>
        <dbReference type="ChEBI" id="CHEBI:15378"/>
        <dbReference type="ChEBI" id="CHEBI:30616"/>
        <dbReference type="ChEBI" id="CHEBI:36208"/>
        <dbReference type="ChEBI" id="CHEBI:145989"/>
        <dbReference type="ChEBI" id="CHEBI:456216"/>
        <dbReference type="EC" id="2.7.1.71"/>
    </reaction>
</comment>
<dbReference type="RefSeq" id="WP_019999379.1">
    <property type="nucleotide sequence ID" value="NZ_FQZR01000009.1"/>
</dbReference>
<comment type="similarity">
    <text evidence="11">Belongs to the shikimate kinase family.</text>
</comment>
<dbReference type="InterPro" id="IPR031322">
    <property type="entry name" value="Shikimate/glucono_kinase"/>
</dbReference>
<evidence type="ECO:0000256" key="2">
    <source>
        <dbReference type="ARBA" id="ARBA00012154"/>
    </source>
</evidence>
<dbReference type="GO" id="GO:0005829">
    <property type="term" value="C:cytosol"/>
    <property type="evidence" value="ECO:0007669"/>
    <property type="project" value="TreeGrafter"/>
</dbReference>
<feature type="binding site" evidence="11">
    <location>
        <position position="158"/>
    </location>
    <ligand>
        <name>ATP</name>
        <dbReference type="ChEBI" id="CHEBI:30616"/>
    </ligand>
</feature>
<dbReference type="EMBL" id="JBFSOO010000011">
    <property type="protein sequence ID" value="MEZ6854474.1"/>
    <property type="molecule type" value="Genomic_DNA"/>
</dbReference>
<dbReference type="GO" id="GO:0009423">
    <property type="term" value="P:chorismate biosynthetic process"/>
    <property type="evidence" value="ECO:0007669"/>
    <property type="project" value="UniProtKB-UniRule"/>
</dbReference>
<evidence type="ECO:0000313" key="13">
    <source>
        <dbReference type="EMBL" id="SHJ65523.1"/>
    </source>
</evidence>
<feature type="binding site" evidence="11">
    <location>
        <position position="36"/>
    </location>
    <ligand>
        <name>substrate</name>
    </ligand>
</feature>
<feature type="binding site" evidence="11">
    <location>
        <position position="142"/>
    </location>
    <ligand>
        <name>substrate</name>
    </ligand>
</feature>
<dbReference type="CDD" id="cd00464">
    <property type="entry name" value="SK"/>
    <property type="match status" value="1"/>
</dbReference>
<evidence type="ECO:0000256" key="5">
    <source>
        <dbReference type="ARBA" id="ARBA00022679"/>
    </source>
</evidence>
<comment type="pathway">
    <text evidence="1 11">Metabolic intermediate biosynthesis; chorismate biosynthesis; chorismate from D-erythrose 4-phosphate and phosphoenolpyruvate: step 5/7.</text>
</comment>
<dbReference type="GO" id="GO:0009073">
    <property type="term" value="P:aromatic amino acid family biosynthetic process"/>
    <property type="evidence" value="ECO:0007669"/>
    <property type="project" value="UniProtKB-KW"/>
</dbReference>
<dbReference type="AlphaFoldDB" id="A0A8G2FC33"/>
<dbReference type="UniPathway" id="UPA00053">
    <property type="reaction ID" value="UER00088"/>
</dbReference>
<feature type="binding site" evidence="11">
    <location>
        <position position="18"/>
    </location>
    <ligand>
        <name>Mg(2+)</name>
        <dbReference type="ChEBI" id="CHEBI:18420"/>
    </ligand>
</feature>
<evidence type="ECO:0000313" key="14">
    <source>
        <dbReference type="Proteomes" id="UP000184001"/>
    </source>
</evidence>
<dbReference type="EMBL" id="FQZR01000009">
    <property type="protein sequence ID" value="SHJ65523.1"/>
    <property type="molecule type" value="Genomic_DNA"/>
</dbReference>
<keyword evidence="11" id="KW-0479">Metal-binding</keyword>
<evidence type="ECO:0000256" key="1">
    <source>
        <dbReference type="ARBA" id="ARBA00004842"/>
    </source>
</evidence>
<name>A0A8G2FC33_9BACT</name>
<dbReference type="HAMAP" id="MF_00109">
    <property type="entry name" value="Shikimate_kinase"/>
    <property type="match status" value="1"/>
</dbReference>
<evidence type="ECO:0000256" key="10">
    <source>
        <dbReference type="ARBA" id="ARBA00048567"/>
    </source>
</evidence>
<dbReference type="GO" id="GO:0005524">
    <property type="term" value="F:ATP binding"/>
    <property type="evidence" value="ECO:0007669"/>
    <property type="project" value="UniProtKB-UniRule"/>
</dbReference>
<dbReference type="GO" id="GO:0004765">
    <property type="term" value="F:shikimate kinase activity"/>
    <property type="evidence" value="ECO:0007669"/>
    <property type="project" value="UniProtKB-UniRule"/>
</dbReference>
<dbReference type="Pfam" id="PF01202">
    <property type="entry name" value="SKI"/>
    <property type="match status" value="1"/>
</dbReference>
<keyword evidence="7 11" id="KW-0418">Kinase</keyword>
<dbReference type="NCBIfam" id="NF002988">
    <property type="entry name" value="PRK03731.1"/>
    <property type="match status" value="1"/>
</dbReference>
<reference evidence="13 14" key="1">
    <citation type="submission" date="2016-11" db="EMBL/GenBank/DDBJ databases">
        <authorList>
            <person name="Varghese N."/>
            <person name="Submissions S."/>
        </authorList>
    </citation>
    <scope>NUCLEOTIDE SEQUENCE [LARGE SCALE GENOMIC DNA]</scope>
    <source>
        <strain evidence="13 14">DSM 17919</strain>
    </source>
</reference>
<dbReference type="SUPFAM" id="SSF52540">
    <property type="entry name" value="P-loop containing nucleoside triphosphate hydrolases"/>
    <property type="match status" value="1"/>
</dbReference>
<comment type="cofactor">
    <cofactor evidence="11">
        <name>Mg(2+)</name>
        <dbReference type="ChEBI" id="CHEBI:18420"/>
    </cofactor>
    <text evidence="11">Binds 1 Mg(2+) ion per subunit.</text>
</comment>
<dbReference type="GO" id="GO:0008652">
    <property type="term" value="P:amino acid biosynthetic process"/>
    <property type="evidence" value="ECO:0007669"/>
    <property type="project" value="UniProtKB-KW"/>
</dbReference>
<dbReference type="Gene3D" id="3.40.50.300">
    <property type="entry name" value="P-loop containing nucleotide triphosphate hydrolases"/>
    <property type="match status" value="1"/>
</dbReference>
<dbReference type="EC" id="2.7.1.71" evidence="2 11"/>
<comment type="function">
    <text evidence="11">Catalyzes the specific phosphorylation of the 3-hydroxyl group of shikimic acid using ATP as a cosubstrate.</text>
</comment>